<gene>
    <name evidence="2" type="ORF">QPX34_12100</name>
</gene>
<feature type="transmembrane region" description="Helical" evidence="1">
    <location>
        <begin position="30"/>
        <end position="51"/>
    </location>
</feature>
<dbReference type="Proteomes" id="UP001239414">
    <property type="component" value="Unassembled WGS sequence"/>
</dbReference>
<dbReference type="EMBL" id="JASNUO010000022">
    <property type="protein sequence ID" value="MDK4248737.1"/>
    <property type="molecule type" value="Genomic_DNA"/>
</dbReference>
<comment type="caution">
    <text evidence="2">The sequence shown here is derived from an EMBL/GenBank/DDBJ whole genome shotgun (WGS) entry which is preliminary data.</text>
</comment>
<keyword evidence="3" id="KW-1185">Reference proteome</keyword>
<protein>
    <submittedName>
        <fullName evidence="2">Uncharacterized protein</fullName>
    </submittedName>
</protein>
<evidence type="ECO:0000313" key="2">
    <source>
        <dbReference type="EMBL" id="MDK4248737.1"/>
    </source>
</evidence>
<sequence>MGFATNISNPKALVFFTQMMSHYTGFSQKSLVLGLLLVVTLLVFLMMSVLLKASAHSPLARIPAVRFLPGIIFICIGVFYFVELV</sequence>
<organism evidence="2 3">
    <name type="scientific">Corynebacterium accolens</name>
    <dbReference type="NCBI Taxonomy" id="38284"/>
    <lineage>
        <taxon>Bacteria</taxon>
        <taxon>Bacillati</taxon>
        <taxon>Actinomycetota</taxon>
        <taxon>Actinomycetes</taxon>
        <taxon>Mycobacteriales</taxon>
        <taxon>Corynebacteriaceae</taxon>
        <taxon>Corynebacterium</taxon>
    </lineage>
</organism>
<keyword evidence="1" id="KW-0472">Membrane</keyword>
<accession>A0ABT7FTI9</accession>
<name>A0ABT7FTI9_9CORY</name>
<keyword evidence="1" id="KW-1133">Transmembrane helix</keyword>
<proteinExistence type="predicted"/>
<dbReference type="RefSeq" id="WP_237801490.1">
    <property type="nucleotide sequence ID" value="NZ_JAHWQY010000013.1"/>
</dbReference>
<evidence type="ECO:0000313" key="3">
    <source>
        <dbReference type="Proteomes" id="UP001239414"/>
    </source>
</evidence>
<feature type="transmembrane region" description="Helical" evidence="1">
    <location>
        <begin position="63"/>
        <end position="82"/>
    </location>
</feature>
<keyword evidence="1" id="KW-0812">Transmembrane</keyword>
<reference evidence="2 3" key="1">
    <citation type="submission" date="2023-05" db="EMBL/GenBank/DDBJ databases">
        <title>Metabolic capabilities are highly conserved among human nasal-associated Corynebacterium species in pangenomic analyses.</title>
        <authorList>
            <person name="Tran T.H."/>
            <person name="Roberts A.Q."/>
            <person name="Escapa I.F."/>
            <person name="Gao W."/>
            <person name="Conlan S."/>
            <person name="Kong H."/>
            <person name="Segre J.A."/>
            <person name="Kelly M.S."/>
            <person name="Lemon K.P."/>
        </authorList>
    </citation>
    <scope>NUCLEOTIDE SEQUENCE [LARGE SCALE GENOMIC DNA]</scope>
    <source>
        <strain evidence="2 3">KPL3802</strain>
    </source>
</reference>
<evidence type="ECO:0000256" key="1">
    <source>
        <dbReference type="SAM" id="Phobius"/>
    </source>
</evidence>